<dbReference type="AlphaFoldDB" id="A0AAV0ZUK2"/>
<reference evidence="4 5" key="1">
    <citation type="submission" date="2023-01" db="EMBL/GenBank/DDBJ databases">
        <authorList>
            <person name="Kreplak J."/>
        </authorList>
    </citation>
    <scope>NUCLEOTIDE SEQUENCE [LARGE SCALE GENOMIC DNA]</scope>
</reference>
<accession>A0AAV0ZUK2</accession>
<organism evidence="4 5">
    <name type="scientific">Vicia faba</name>
    <name type="common">Broad bean</name>
    <name type="synonym">Faba vulgaris</name>
    <dbReference type="NCBI Taxonomy" id="3906"/>
    <lineage>
        <taxon>Eukaryota</taxon>
        <taxon>Viridiplantae</taxon>
        <taxon>Streptophyta</taxon>
        <taxon>Embryophyta</taxon>
        <taxon>Tracheophyta</taxon>
        <taxon>Spermatophyta</taxon>
        <taxon>Magnoliopsida</taxon>
        <taxon>eudicotyledons</taxon>
        <taxon>Gunneridae</taxon>
        <taxon>Pentapetalae</taxon>
        <taxon>rosids</taxon>
        <taxon>fabids</taxon>
        <taxon>Fabales</taxon>
        <taxon>Fabaceae</taxon>
        <taxon>Papilionoideae</taxon>
        <taxon>50 kb inversion clade</taxon>
        <taxon>NPAAA clade</taxon>
        <taxon>Hologalegina</taxon>
        <taxon>IRL clade</taxon>
        <taxon>Fabeae</taxon>
        <taxon>Vicia</taxon>
    </lineage>
</organism>
<dbReference type="EMBL" id="OX451738">
    <property type="protein sequence ID" value="CAI8602039.1"/>
    <property type="molecule type" value="Genomic_DNA"/>
</dbReference>
<gene>
    <name evidence="4" type="ORF">VFH_III021600</name>
</gene>
<dbReference type="InterPro" id="IPR000949">
    <property type="entry name" value="ELM2_dom"/>
</dbReference>
<keyword evidence="1" id="KW-0539">Nucleus</keyword>
<evidence type="ECO:0000256" key="1">
    <source>
        <dbReference type="ARBA" id="ARBA00023242"/>
    </source>
</evidence>
<name>A0AAV0ZUK2_VICFA</name>
<dbReference type="PROSITE" id="PS51156">
    <property type="entry name" value="ELM2"/>
    <property type="match status" value="1"/>
</dbReference>
<evidence type="ECO:0000313" key="4">
    <source>
        <dbReference type="EMBL" id="CAI8602039.1"/>
    </source>
</evidence>
<feature type="domain" description="ELM2" evidence="3">
    <location>
        <begin position="183"/>
        <end position="294"/>
    </location>
</feature>
<dbReference type="Proteomes" id="UP001157006">
    <property type="component" value="Chromosome 3"/>
</dbReference>
<sequence>MMIRSKETPSKHCDKMSSRHSLQNQKHQVSMILNSSSKHSQKRKCNQYINGDKFATNSEFIGKKKYGTDNVKDQKGKLSPVLCSTPSDEKNISLSRRQQYGTEFCVISRQDYSHLSDDEDSLRPSYLKNKESFYVHARDLMDNDSYSYGIAASIKEKLIEEDMEFADSRKKFLPSRGNHLSRPFIPIGPRFQAEVPEWEVTTNIKYNSDNYLKWLGTQIWPIPSNNGRPDSSSGENHESVDCFRKHGEGRECLKSKVKGTFSSWKFDDKIEDVLKSWTMEDEKKFESPIKLNLL</sequence>
<protein>
    <recommendedName>
        <fullName evidence="3">ELM2 domain-containing protein</fullName>
    </recommendedName>
</protein>
<dbReference type="PANTHER" id="PTHR46872">
    <property type="entry name" value="DNA BINDING PROTEIN"/>
    <property type="match status" value="1"/>
</dbReference>
<evidence type="ECO:0000259" key="3">
    <source>
        <dbReference type="PROSITE" id="PS51156"/>
    </source>
</evidence>
<feature type="compositionally biased region" description="Basic and acidic residues" evidence="2">
    <location>
        <begin position="1"/>
        <end position="17"/>
    </location>
</feature>
<keyword evidence="5" id="KW-1185">Reference proteome</keyword>
<proteinExistence type="predicted"/>
<evidence type="ECO:0000313" key="5">
    <source>
        <dbReference type="Proteomes" id="UP001157006"/>
    </source>
</evidence>
<dbReference type="PANTHER" id="PTHR46872:SF10">
    <property type="entry name" value="MYB-LIKE DOMAIN-CONTAINING PROTEIN"/>
    <property type="match status" value="1"/>
</dbReference>
<feature type="region of interest" description="Disordered" evidence="2">
    <location>
        <begin position="1"/>
        <end position="25"/>
    </location>
</feature>
<evidence type="ECO:0000256" key="2">
    <source>
        <dbReference type="SAM" id="MobiDB-lite"/>
    </source>
</evidence>